<dbReference type="Proteomes" id="UP000299102">
    <property type="component" value="Unassembled WGS sequence"/>
</dbReference>
<gene>
    <name evidence="1" type="ORF">EVAR_11522_1</name>
</gene>
<keyword evidence="2" id="KW-1185">Reference proteome</keyword>
<accession>A0A4C1TYY1</accession>
<organism evidence="1 2">
    <name type="scientific">Eumeta variegata</name>
    <name type="common">Bagworm moth</name>
    <name type="synonym">Eumeta japonica</name>
    <dbReference type="NCBI Taxonomy" id="151549"/>
    <lineage>
        <taxon>Eukaryota</taxon>
        <taxon>Metazoa</taxon>
        <taxon>Ecdysozoa</taxon>
        <taxon>Arthropoda</taxon>
        <taxon>Hexapoda</taxon>
        <taxon>Insecta</taxon>
        <taxon>Pterygota</taxon>
        <taxon>Neoptera</taxon>
        <taxon>Endopterygota</taxon>
        <taxon>Lepidoptera</taxon>
        <taxon>Glossata</taxon>
        <taxon>Ditrysia</taxon>
        <taxon>Tineoidea</taxon>
        <taxon>Psychidae</taxon>
        <taxon>Oiketicinae</taxon>
        <taxon>Eumeta</taxon>
    </lineage>
</organism>
<comment type="caution">
    <text evidence="1">The sequence shown here is derived from an EMBL/GenBank/DDBJ whole genome shotgun (WGS) entry which is preliminary data.</text>
</comment>
<name>A0A4C1TYY1_EUMVA</name>
<dbReference type="EMBL" id="BGZK01000105">
    <property type="protein sequence ID" value="GBP19200.1"/>
    <property type="molecule type" value="Genomic_DNA"/>
</dbReference>
<dbReference type="OrthoDB" id="9995375at2759"/>
<proteinExistence type="predicted"/>
<evidence type="ECO:0000313" key="2">
    <source>
        <dbReference type="Proteomes" id="UP000299102"/>
    </source>
</evidence>
<reference evidence="1 2" key="1">
    <citation type="journal article" date="2019" name="Commun. Biol.">
        <title>The bagworm genome reveals a unique fibroin gene that provides high tensile strength.</title>
        <authorList>
            <person name="Kono N."/>
            <person name="Nakamura H."/>
            <person name="Ohtoshi R."/>
            <person name="Tomita M."/>
            <person name="Numata K."/>
            <person name="Arakawa K."/>
        </authorList>
    </citation>
    <scope>NUCLEOTIDE SEQUENCE [LARGE SCALE GENOMIC DNA]</scope>
</reference>
<protein>
    <submittedName>
        <fullName evidence="1">Uncharacterized protein</fullName>
    </submittedName>
</protein>
<evidence type="ECO:0000313" key="1">
    <source>
        <dbReference type="EMBL" id="GBP19200.1"/>
    </source>
</evidence>
<sequence>MVYIPPNLVVTVTKELLYTYKNPMDVAYALKEVYSGTYSSKTQVEKESLIAQGFGNGEWFRVLTIHEAQGPTSEGTVIVPITAKQKLIARQGATRRD</sequence>
<dbReference type="AlphaFoldDB" id="A0A4C1TYY1"/>